<protein>
    <submittedName>
        <fullName evidence="2">Uncharacterized protein</fullName>
    </submittedName>
</protein>
<sequence length="246" mass="27405">MDFHAQDQEHPSLTAEEDNAEKTRPYDIERRNLPQRRLATVYDAVAGKVTKDDSLRNGIPNQSQRSHIVRYSTRGGPFTPDEVLFRRKDAPQRYAEHDVYNAHERDLPQGGHGVLPDSDLLKSIHEYSSRFYGAMERRNHRDLQIRAGLSGVDERSMDESALLAFGILLEEAGRDVLGRRGDLVFTEGVGLVGPDGMAGDDGTSRQPHSVVGYRSIGSRASDSKDPTAANSSKRLAKRRKLGVEPE</sequence>
<reference evidence="2" key="1">
    <citation type="submission" date="2023-06" db="EMBL/GenBank/DDBJ databases">
        <title>Conoideocrella luteorostrata (Hypocreales: Clavicipitaceae), a potential biocontrol fungus for elongate hemlock scale in United States Christmas tree production areas.</title>
        <authorList>
            <person name="Barrett H."/>
            <person name="Lovett B."/>
            <person name="Macias A.M."/>
            <person name="Stajich J.E."/>
            <person name="Kasson M.T."/>
        </authorList>
    </citation>
    <scope>NUCLEOTIDE SEQUENCE</scope>
    <source>
        <strain evidence="2">ARSEF 14590</strain>
    </source>
</reference>
<dbReference type="PANTHER" id="PTHR28054:SF1">
    <property type="entry name" value="RNA POLYMERASE I-SPECIFIC TRANSCRIPTION INITIATION FACTOR RRN10"/>
    <property type="match status" value="1"/>
</dbReference>
<evidence type="ECO:0000313" key="3">
    <source>
        <dbReference type="Proteomes" id="UP001251528"/>
    </source>
</evidence>
<feature type="compositionally biased region" description="Basic and acidic residues" evidence="1">
    <location>
        <begin position="1"/>
        <end position="10"/>
    </location>
</feature>
<dbReference type="EMBL" id="JASWJB010000186">
    <property type="protein sequence ID" value="KAK2593979.1"/>
    <property type="molecule type" value="Genomic_DNA"/>
</dbReference>
<accession>A0AAJ0CJ95</accession>
<dbReference type="InterPro" id="IPR022793">
    <property type="entry name" value="Rrn10"/>
</dbReference>
<keyword evidence="3" id="KW-1185">Reference proteome</keyword>
<evidence type="ECO:0000313" key="2">
    <source>
        <dbReference type="EMBL" id="KAK2593979.1"/>
    </source>
</evidence>
<dbReference type="Proteomes" id="UP001251528">
    <property type="component" value="Unassembled WGS sequence"/>
</dbReference>
<proteinExistence type="predicted"/>
<dbReference type="GO" id="GO:0006360">
    <property type="term" value="P:transcription by RNA polymerase I"/>
    <property type="evidence" value="ECO:0007669"/>
    <property type="project" value="InterPro"/>
</dbReference>
<evidence type="ECO:0000256" key="1">
    <source>
        <dbReference type="SAM" id="MobiDB-lite"/>
    </source>
</evidence>
<comment type="caution">
    <text evidence="2">The sequence shown here is derived from an EMBL/GenBank/DDBJ whole genome shotgun (WGS) entry which is preliminary data.</text>
</comment>
<feature type="region of interest" description="Disordered" evidence="1">
    <location>
        <begin position="214"/>
        <end position="246"/>
    </location>
</feature>
<dbReference type="AlphaFoldDB" id="A0AAJ0CJ95"/>
<name>A0AAJ0CJ95_9HYPO</name>
<organism evidence="2 3">
    <name type="scientific">Conoideocrella luteorostrata</name>
    <dbReference type="NCBI Taxonomy" id="1105319"/>
    <lineage>
        <taxon>Eukaryota</taxon>
        <taxon>Fungi</taxon>
        <taxon>Dikarya</taxon>
        <taxon>Ascomycota</taxon>
        <taxon>Pezizomycotina</taxon>
        <taxon>Sordariomycetes</taxon>
        <taxon>Hypocreomycetidae</taxon>
        <taxon>Hypocreales</taxon>
        <taxon>Clavicipitaceae</taxon>
        <taxon>Conoideocrella</taxon>
    </lineage>
</organism>
<feature type="compositionally biased region" description="Basic and acidic residues" evidence="1">
    <location>
        <begin position="20"/>
        <end position="30"/>
    </location>
</feature>
<feature type="region of interest" description="Disordered" evidence="1">
    <location>
        <begin position="1"/>
        <end position="30"/>
    </location>
</feature>
<gene>
    <name evidence="2" type="ORF">QQS21_008289</name>
</gene>
<dbReference type="PANTHER" id="PTHR28054">
    <property type="entry name" value="RNA POLYMERASE I-SPECIFIC TRANSCRIPTION INITIATION FACTOR RRN10"/>
    <property type="match status" value="1"/>
</dbReference>